<keyword evidence="4 6" id="KW-0501">Molybdenum cofactor biosynthesis</keyword>
<evidence type="ECO:0000313" key="8">
    <source>
        <dbReference type="EMBL" id="MDY0883045.1"/>
    </source>
</evidence>
<evidence type="ECO:0000256" key="2">
    <source>
        <dbReference type="ARBA" id="ARBA00005046"/>
    </source>
</evidence>
<dbReference type="PANTHER" id="PTHR10192">
    <property type="entry name" value="MOLYBDOPTERIN BIOSYNTHESIS PROTEIN"/>
    <property type="match status" value="1"/>
</dbReference>
<evidence type="ECO:0000256" key="5">
    <source>
        <dbReference type="ARBA" id="ARBA00047317"/>
    </source>
</evidence>
<dbReference type="NCBIfam" id="TIGR00177">
    <property type="entry name" value="molyb_syn"/>
    <property type="match status" value="1"/>
</dbReference>
<dbReference type="Gene3D" id="2.40.340.10">
    <property type="entry name" value="MoeA, C-terminal, domain IV"/>
    <property type="match status" value="1"/>
</dbReference>
<dbReference type="Pfam" id="PF00994">
    <property type="entry name" value="MoCF_biosynth"/>
    <property type="match status" value="1"/>
</dbReference>
<dbReference type="InterPro" id="IPR038987">
    <property type="entry name" value="MoeA-like"/>
</dbReference>
<dbReference type="InterPro" id="IPR036688">
    <property type="entry name" value="MoeA_C_domain_IV_sf"/>
</dbReference>
<dbReference type="NCBIfam" id="NF045515">
    <property type="entry name" value="Glp_gephyrin"/>
    <property type="match status" value="1"/>
</dbReference>
<dbReference type="CDD" id="cd00887">
    <property type="entry name" value="MoeA"/>
    <property type="match status" value="1"/>
</dbReference>
<protein>
    <recommendedName>
        <fullName evidence="6">Molybdopterin molybdenumtransferase</fullName>
        <ecNumber evidence="6">2.10.1.1</ecNumber>
    </recommendedName>
</protein>
<dbReference type="EC" id="2.10.1.1" evidence="6"/>
<dbReference type="Pfam" id="PF03453">
    <property type="entry name" value="MoeA_N"/>
    <property type="match status" value="1"/>
</dbReference>
<dbReference type="InterPro" id="IPR036135">
    <property type="entry name" value="MoeA_linker/N_sf"/>
</dbReference>
<sequence>MLSVDEARARILSAFESLGTEQVGLENALGRVLAEPVAARLTQPAKAVSAMDGYAVRSTDLGAQSVSLRVTMEIPAGHAPQRPIEAGEAARIFTGAMLPEGADSVVIQENAIRAGDTVALTDPRFRNGQHVRQGGLDFKSGDIGLSPGRCLTARDIGFAAAMNWPWLTVTRRPRVAILSTGDELVNPGEALSPGKIVASNGYTLAALAAASGAQVLNLGNAPDQPERLSAMIDGARGCDLLVTIGGASVGDYDLVQRILQEKGIQLDFWKIAMRPGKPVMFGRLGDLKVIGLPGNPTSALVTALLFVRPAIARMLGQEDRIATEYAALGRDLPANDLRQDYLRASLTRDEDGRLIATPFNLQDSSLISLLAKADALVLRPPHAPAAVTGSEVEIIRLGGGAVSL</sequence>
<comment type="similarity">
    <text evidence="3 6">Belongs to the MoeA family.</text>
</comment>
<dbReference type="RefSeq" id="WP_320508097.1">
    <property type="nucleotide sequence ID" value="NZ_JAXCLW010000002.1"/>
</dbReference>
<evidence type="ECO:0000259" key="7">
    <source>
        <dbReference type="SMART" id="SM00852"/>
    </source>
</evidence>
<gene>
    <name evidence="8" type="ORF">SMD27_09330</name>
</gene>
<evidence type="ECO:0000256" key="6">
    <source>
        <dbReference type="RuleBase" id="RU365090"/>
    </source>
</evidence>
<keyword evidence="6" id="KW-0479">Metal-binding</keyword>
<dbReference type="InterPro" id="IPR005110">
    <property type="entry name" value="MoeA_linker/N"/>
</dbReference>
<comment type="catalytic activity">
    <reaction evidence="5">
        <text>adenylyl-molybdopterin + molybdate = Mo-molybdopterin + AMP + H(+)</text>
        <dbReference type="Rhea" id="RHEA:35047"/>
        <dbReference type="ChEBI" id="CHEBI:15378"/>
        <dbReference type="ChEBI" id="CHEBI:36264"/>
        <dbReference type="ChEBI" id="CHEBI:62727"/>
        <dbReference type="ChEBI" id="CHEBI:71302"/>
        <dbReference type="ChEBI" id="CHEBI:456215"/>
        <dbReference type="EC" id="2.10.1.1"/>
    </reaction>
</comment>
<organism evidence="8 9">
    <name type="scientific">Dongia soli</name>
    <dbReference type="NCBI Taxonomy" id="600628"/>
    <lineage>
        <taxon>Bacteria</taxon>
        <taxon>Pseudomonadati</taxon>
        <taxon>Pseudomonadota</taxon>
        <taxon>Alphaproteobacteria</taxon>
        <taxon>Rhodospirillales</taxon>
        <taxon>Dongiaceae</taxon>
        <taxon>Dongia</taxon>
    </lineage>
</organism>
<dbReference type="Pfam" id="PF03454">
    <property type="entry name" value="MoeA_C"/>
    <property type="match status" value="1"/>
</dbReference>
<evidence type="ECO:0000256" key="1">
    <source>
        <dbReference type="ARBA" id="ARBA00002901"/>
    </source>
</evidence>
<name>A0ABU5E9L1_9PROT</name>
<dbReference type="Gene3D" id="3.90.105.10">
    <property type="entry name" value="Molybdopterin biosynthesis moea protein, domain 2"/>
    <property type="match status" value="1"/>
</dbReference>
<dbReference type="SUPFAM" id="SSF53218">
    <property type="entry name" value="Molybdenum cofactor biosynthesis proteins"/>
    <property type="match status" value="1"/>
</dbReference>
<keyword evidence="6" id="KW-0460">Magnesium</keyword>
<dbReference type="Gene3D" id="3.40.980.10">
    <property type="entry name" value="MoaB/Mog-like domain"/>
    <property type="match status" value="1"/>
</dbReference>
<dbReference type="Gene3D" id="2.170.190.11">
    <property type="entry name" value="Molybdopterin biosynthesis moea protein, domain 3"/>
    <property type="match status" value="1"/>
</dbReference>
<dbReference type="SUPFAM" id="SSF63867">
    <property type="entry name" value="MoeA C-terminal domain-like"/>
    <property type="match status" value="1"/>
</dbReference>
<keyword evidence="6" id="KW-0500">Molybdenum</keyword>
<comment type="pathway">
    <text evidence="2 6">Cofactor biosynthesis; molybdopterin biosynthesis.</text>
</comment>
<dbReference type="PANTHER" id="PTHR10192:SF5">
    <property type="entry name" value="GEPHYRIN"/>
    <property type="match status" value="1"/>
</dbReference>
<keyword evidence="9" id="KW-1185">Reference proteome</keyword>
<dbReference type="InterPro" id="IPR005111">
    <property type="entry name" value="MoeA_C_domain_IV"/>
</dbReference>
<dbReference type="Proteomes" id="UP001279642">
    <property type="component" value="Unassembled WGS sequence"/>
</dbReference>
<dbReference type="EMBL" id="JAXCLW010000002">
    <property type="protein sequence ID" value="MDY0883045.1"/>
    <property type="molecule type" value="Genomic_DNA"/>
</dbReference>
<comment type="cofactor">
    <cofactor evidence="6">
        <name>Mg(2+)</name>
        <dbReference type="ChEBI" id="CHEBI:18420"/>
    </cofactor>
</comment>
<accession>A0ABU5E9L1</accession>
<evidence type="ECO:0000256" key="4">
    <source>
        <dbReference type="ARBA" id="ARBA00023150"/>
    </source>
</evidence>
<comment type="caution">
    <text evidence="8">The sequence shown here is derived from an EMBL/GenBank/DDBJ whole genome shotgun (WGS) entry which is preliminary data.</text>
</comment>
<keyword evidence="6" id="KW-0808">Transferase</keyword>
<evidence type="ECO:0000313" key="9">
    <source>
        <dbReference type="Proteomes" id="UP001279642"/>
    </source>
</evidence>
<dbReference type="InterPro" id="IPR036425">
    <property type="entry name" value="MoaB/Mog-like_dom_sf"/>
</dbReference>
<dbReference type="InterPro" id="IPR008284">
    <property type="entry name" value="MoCF_biosynth_CS"/>
</dbReference>
<reference evidence="8 9" key="1">
    <citation type="journal article" date="2016" name="Antonie Van Leeuwenhoek">
        <title>Dongia soli sp. nov., isolated from soil from Dokdo, Korea.</title>
        <authorList>
            <person name="Kim D.U."/>
            <person name="Lee H."/>
            <person name="Kim H."/>
            <person name="Kim S.G."/>
            <person name="Ka J.O."/>
        </authorList>
    </citation>
    <scope>NUCLEOTIDE SEQUENCE [LARGE SCALE GENOMIC DNA]</scope>
    <source>
        <strain evidence="8 9">D78</strain>
    </source>
</reference>
<dbReference type="InterPro" id="IPR001453">
    <property type="entry name" value="MoaB/Mog_dom"/>
</dbReference>
<feature type="domain" description="MoaB/Mog" evidence="7">
    <location>
        <begin position="176"/>
        <end position="313"/>
    </location>
</feature>
<comment type="function">
    <text evidence="1 6">Catalyzes the insertion of molybdate into adenylated molybdopterin with the concomitant release of AMP.</text>
</comment>
<dbReference type="SMART" id="SM00852">
    <property type="entry name" value="MoCF_biosynth"/>
    <property type="match status" value="1"/>
</dbReference>
<dbReference type="SUPFAM" id="SSF63882">
    <property type="entry name" value="MoeA N-terminal region -like"/>
    <property type="match status" value="1"/>
</dbReference>
<proteinExistence type="inferred from homology"/>
<evidence type="ECO:0000256" key="3">
    <source>
        <dbReference type="ARBA" id="ARBA00010763"/>
    </source>
</evidence>
<dbReference type="PROSITE" id="PS01079">
    <property type="entry name" value="MOCF_BIOSYNTHESIS_2"/>
    <property type="match status" value="1"/>
</dbReference>